<sequence>MAAPPPLPPALRRALTWSGAVFAVALALVLLDVLAGLRLPGAVRPALPWVLVLSMAVAITVLAGALGTPKRPGAGEEVEA</sequence>
<proteinExistence type="predicted"/>
<dbReference type="Proteomes" id="UP001267426">
    <property type="component" value="Unassembled WGS sequence"/>
</dbReference>
<keyword evidence="3" id="KW-1185">Reference proteome</keyword>
<accession>A0ABU3BUR5</accession>
<keyword evidence="1" id="KW-0812">Transmembrane</keyword>
<evidence type="ECO:0000256" key="1">
    <source>
        <dbReference type="SAM" id="Phobius"/>
    </source>
</evidence>
<keyword evidence="1" id="KW-1133">Transmembrane helix</keyword>
<feature type="transmembrane region" description="Helical" evidence="1">
    <location>
        <begin position="46"/>
        <end position="66"/>
    </location>
</feature>
<gene>
    <name evidence="2" type="ORF">RM540_14800</name>
</gene>
<dbReference type="EMBL" id="JAVRHT010000047">
    <property type="protein sequence ID" value="MDT0633023.1"/>
    <property type="molecule type" value="Genomic_DNA"/>
</dbReference>
<evidence type="ECO:0000313" key="2">
    <source>
        <dbReference type="EMBL" id="MDT0633023.1"/>
    </source>
</evidence>
<feature type="transmembrane region" description="Helical" evidence="1">
    <location>
        <begin position="14"/>
        <end position="34"/>
    </location>
</feature>
<name>A0ABU3BUR5_9BACT</name>
<dbReference type="RefSeq" id="WP_311665502.1">
    <property type="nucleotide sequence ID" value="NZ_JAVRHT010000047.1"/>
</dbReference>
<keyword evidence="1" id="KW-0472">Membrane</keyword>
<evidence type="ECO:0000313" key="3">
    <source>
        <dbReference type="Proteomes" id="UP001267426"/>
    </source>
</evidence>
<organism evidence="2 3">
    <name type="scientific">Rubrivirga litoralis</name>
    <dbReference type="NCBI Taxonomy" id="3075598"/>
    <lineage>
        <taxon>Bacteria</taxon>
        <taxon>Pseudomonadati</taxon>
        <taxon>Rhodothermota</taxon>
        <taxon>Rhodothermia</taxon>
        <taxon>Rhodothermales</taxon>
        <taxon>Rubricoccaceae</taxon>
        <taxon>Rubrivirga</taxon>
    </lineage>
</organism>
<comment type="caution">
    <text evidence="2">The sequence shown here is derived from an EMBL/GenBank/DDBJ whole genome shotgun (WGS) entry which is preliminary data.</text>
</comment>
<reference evidence="2 3" key="1">
    <citation type="submission" date="2023-09" db="EMBL/GenBank/DDBJ databases">
        <authorList>
            <person name="Rey-Velasco X."/>
        </authorList>
    </citation>
    <scope>NUCLEOTIDE SEQUENCE [LARGE SCALE GENOMIC DNA]</scope>
    <source>
        <strain evidence="2 3">F394</strain>
    </source>
</reference>
<protein>
    <submittedName>
        <fullName evidence="2">Uncharacterized protein</fullName>
    </submittedName>
</protein>